<dbReference type="InterPro" id="IPR010675">
    <property type="entry name" value="Bin3_C"/>
</dbReference>
<organism evidence="9">
    <name type="scientific">Ostreococcus tauri</name>
    <name type="common">Marine green alga</name>
    <dbReference type="NCBI Taxonomy" id="70448"/>
    <lineage>
        <taxon>Eukaryota</taxon>
        <taxon>Viridiplantae</taxon>
        <taxon>Chlorophyta</taxon>
        <taxon>Mamiellophyceae</taxon>
        <taxon>Mamiellales</taxon>
        <taxon>Bathycoccaceae</taxon>
        <taxon>Ostreococcus</taxon>
    </lineage>
</organism>
<dbReference type="InterPro" id="IPR029063">
    <property type="entry name" value="SAM-dependent_MTases_sf"/>
</dbReference>
<sequence>MPMEETPSIARSGERDDRSNAPSTSEWDRQVRDGTDSTKKRKTSTTSDARDEKRRHRGRKRPPPLGKCYRYGNYDRYYGYRVGTTMEDARLAALRDEWFRARDACDVGCNDGLFSLSLASAMRPKTLTCVDIDGDLIERAKRRLDGLRAASTAGEAKEDDPFAGVKFIEANAVTHDFGRERFDVILALSLTKWIHLNFGDDGVRAVFARCRDALRPGGSLVLEPQPWKSYKSTLRKKYRGVDVLPNECKERYAAIAFKPDAFESYLLSPEGGFVSCERLRAFGDAARGFDRDLLRFIKKA</sequence>
<comment type="similarity">
    <text evidence="1 6">Belongs to the methyltransferase superfamily.</text>
</comment>
<accession>A0A1Y5I136</accession>
<protein>
    <recommendedName>
        <fullName evidence="6">RNA methyltransferase</fullName>
        <ecNumber evidence="6">2.1.1.-</ecNumber>
    </recommendedName>
</protein>
<feature type="domain" description="Bin3-type SAM" evidence="8">
    <location>
        <begin position="88"/>
        <end position="300"/>
    </location>
</feature>
<evidence type="ECO:0000256" key="4">
    <source>
        <dbReference type="ARBA" id="ARBA00022691"/>
    </source>
</evidence>
<dbReference type="GO" id="GO:0008171">
    <property type="term" value="F:O-methyltransferase activity"/>
    <property type="evidence" value="ECO:0007669"/>
    <property type="project" value="UniProtKB-UniRule"/>
</dbReference>
<gene>
    <name evidence="9" type="ORF">BE221DRAFT_64042</name>
</gene>
<feature type="compositionally biased region" description="Basic residues" evidence="7">
    <location>
        <begin position="53"/>
        <end position="62"/>
    </location>
</feature>
<dbReference type="CDD" id="cd02440">
    <property type="entry name" value="AdoMet_MTases"/>
    <property type="match status" value="1"/>
</dbReference>
<dbReference type="eggNOG" id="KOG2899">
    <property type="taxonomic scope" value="Eukaryota"/>
</dbReference>
<dbReference type="Pfam" id="PF06859">
    <property type="entry name" value="Bin3"/>
    <property type="match status" value="1"/>
</dbReference>
<evidence type="ECO:0000256" key="6">
    <source>
        <dbReference type="RuleBase" id="RU367087"/>
    </source>
</evidence>
<keyword evidence="4 5" id="KW-0949">S-adenosyl-L-methionine</keyword>
<evidence type="ECO:0000256" key="1">
    <source>
        <dbReference type="ARBA" id="ARBA00008361"/>
    </source>
</evidence>
<dbReference type="GO" id="GO:0017069">
    <property type="term" value="F:snRNA binding"/>
    <property type="evidence" value="ECO:0007669"/>
    <property type="project" value="TreeGrafter"/>
</dbReference>
<dbReference type="PANTHER" id="PTHR12315:SF0">
    <property type="entry name" value="7SK SNRNA METHYLPHOSPHATE CAPPING ENZYME"/>
    <property type="match status" value="1"/>
</dbReference>
<dbReference type="EMBL" id="KZ155839">
    <property type="protein sequence ID" value="OUS41864.1"/>
    <property type="molecule type" value="Genomic_DNA"/>
</dbReference>
<evidence type="ECO:0000256" key="2">
    <source>
        <dbReference type="ARBA" id="ARBA00022603"/>
    </source>
</evidence>
<name>A0A1Y5I136_OSTTA</name>
<evidence type="ECO:0000313" key="9">
    <source>
        <dbReference type="EMBL" id="OUS41864.1"/>
    </source>
</evidence>
<feature type="compositionally biased region" description="Basic and acidic residues" evidence="7">
    <location>
        <begin position="26"/>
        <end position="38"/>
    </location>
</feature>
<dbReference type="GO" id="GO:0032259">
    <property type="term" value="P:methylation"/>
    <property type="evidence" value="ECO:0007669"/>
    <property type="project" value="UniProtKB-KW"/>
</dbReference>
<dbReference type="InterPro" id="IPR024160">
    <property type="entry name" value="BIN3_SAM-bd_dom"/>
</dbReference>
<evidence type="ECO:0000256" key="5">
    <source>
        <dbReference type="PROSITE-ProRule" id="PRU00848"/>
    </source>
</evidence>
<evidence type="ECO:0000259" key="8">
    <source>
        <dbReference type="PROSITE" id="PS51515"/>
    </source>
</evidence>
<dbReference type="AlphaFoldDB" id="A0A1Y5I136"/>
<feature type="region of interest" description="Disordered" evidence="7">
    <location>
        <begin position="1"/>
        <end position="67"/>
    </location>
</feature>
<dbReference type="Gene3D" id="3.40.50.150">
    <property type="entry name" value="Vaccinia Virus protein VP39"/>
    <property type="match status" value="1"/>
</dbReference>
<dbReference type="EC" id="2.1.1.-" evidence="6"/>
<evidence type="ECO:0000256" key="7">
    <source>
        <dbReference type="SAM" id="MobiDB-lite"/>
    </source>
</evidence>
<dbReference type="PANTHER" id="PTHR12315">
    <property type="entry name" value="BICOID-INTERACTING PROTEIN RELATED"/>
    <property type="match status" value="1"/>
</dbReference>
<dbReference type="GO" id="GO:0040031">
    <property type="term" value="P:snRNA modification"/>
    <property type="evidence" value="ECO:0007669"/>
    <property type="project" value="TreeGrafter"/>
</dbReference>
<dbReference type="GO" id="GO:0008173">
    <property type="term" value="F:RNA methyltransferase activity"/>
    <property type="evidence" value="ECO:0007669"/>
    <property type="project" value="UniProtKB-UniRule"/>
</dbReference>
<proteinExistence type="inferred from homology"/>
<dbReference type="InterPro" id="IPR039772">
    <property type="entry name" value="Bin3-like"/>
</dbReference>
<dbReference type="Proteomes" id="UP000195557">
    <property type="component" value="Unassembled WGS sequence"/>
</dbReference>
<evidence type="ECO:0000256" key="3">
    <source>
        <dbReference type="ARBA" id="ARBA00022679"/>
    </source>
</evidence>
<dbReference type="SUPFAM" id="SSF53335">
    <property type="entry name" value="S-adenosyl-L-methionine-dependent methyltransferases"/>
    <property type="match status" value="1"/>
</dbReference>
<keyword evidence="3 6" id="KW-0808">Transferase</keyword>
<dbReference type="PROSITE" id="PS51515">
    <property type="entry name" value="BIN3_SAM"/>
    <property type="match status" value="1"/>
</dbReference>
<reference evidence="9" key="1">
    <citation type="submission" date="2017-04" db="EMBL/GenBank/DDBJ databases">
        <title>Population genomics of picophytoplankton unveils novel chromosome hypervariability.</title>
        <authorList>
            <consortium name="DOE Joint Genome Institute"/>
            <person name="Blanc-Mathieu R."/>
            <person name="Krasovec M."/>
            <person name="Hebrard M."/>
            <person name="Yau S."/>
            <person name="Desgranges E."/>
            <person name="Martin J."/>
            <person name="Schackwitz W."/>
            <person name="Kuo A."/>
            <person name="Salin G."/>
            <person name="Donnadieu C."/>
            <person name="Desdevises Y."/>
            <person name="Sanchez-Ferandin S."/>
            <person name="Moreau H."/>
            <person name="Rivals E."/>
            <person name="Grigoriev I.V."/>
            <person name="Grimsley N."/>
            <person name="Eyre-Walker A."/>
            <person name="Piganeau G."/>
        </authorList>
    </citation>
    <scope>NUCLEOTIDE SEQUENCE [LARGE SCALE GENOMIC DNA]</scope>
    <source>
        <strain evidence="9">RCC 1115</strain>
    </source>
</reference>
<keyword evidence="2 6" id="KW-0489">Methyltransferase</keyword>